<protein>
    <recommendedName>
        <fullName evidence="3">DUF2642 domain-containing protein</fullName>
    </recommendedName>
</protein>
<dbReference type="RefSeq" id="WP_406791021.1">
    <property type="nucleotide sequence ID" value="NZ_JBJHZX010000005.1"/>
</dbReference>
<evidence type="ECO:0000313" key="1">
    <source>
        <dbReference type="EMBL" id="MFL0194900.1"/>
    </source>
</evidence>
<gene>
    <name evidence="1" type="ORF">ACJDU8_04825</name>
</gene>
<evidence type="ECO:0000313" key="2">
    <source>
        <dbReference type="Proteomes" id="UP001623660"/>
    </source>
</evidence>
<dbReference type="EMBL" id="JBJHZX010000005">
    <property type="protein sequence ID" value="MFL0194900.1"/>
    <property type="molecule type" value="Genomic_DNA"/>
</dbReference>
<accession>A0ABW8SG06</accession>
<name>A0ABW8SG06_9CLOT</name>
<proteinExistence type="predicted"/>
<dbReference type="SUPFAM" id="SSF101744">
    <property type="entry name" value="Rof/RNase P subunit-like"/>
    <property type="match status" value="1"/>
</dbReference>
<sequence>MSEHLDESTDKKIDAIGKYVSVMIEYGHRHSYINGIFLGETNDHFIVKDSKNKITYIHKNKIICHIFKEN</sequence>
<evidence type="ECO:0008006" key="3">
    <source>
        <dbReference type="Google" id="ProtNLM"/>
    </source>
</evidence>
<dbReference type="Proteomes" id="UP001623660">
    <property type="component" value="Unassembled WGS sequence"/>
</dbReference>
<keyword evidence="2" id="KW-1185">Reference proteome</keyword>
<dbReference type="InterPro" id="IPR023534">
    <property type="entry name" value="Rof/RNase_P-like"/>
</dbReference>
<comment type="caution">
    <text evidence="1">The sequence shown here is derived from an EMBL/GenBank/DDBJ whole genome shotgun (WGS) entry which is preliminary data.</text>
</comment>
<organism evidence="1 2">
    <name type="scientific">Candidatus Clostridium eludens</name>
    <dbReference type="NCBI Taxonomy" id="3381663"/>
    <lineage>
        <taxon>Bacteria</taxon>
        <taxon>Bacillati</taxon>
        <taxon>Bacillota</taxon>
        <taxon>Clostridia</taxon>
        <taxon>Eubacteriales</taxon>
        <taxon>Clostridiaceae</taxon>
        <taxon>Clostridium</taxon>
    </lineage>
</organism>
<reference evidence="1 2" key="1">
    <citation type="submission" date="2024-11" db="EMBL/GenBank/DDBJ databases">
        <authorList>
            <person name="Heng Y.C."/>
            <person name="Lim A.C.H."/>
            <person name="Lee J.K.Y."/>
            <person name="Kittelmann S."/>
        </authorList>
    </citation>
    <scope>NUCLEOTIDE SEQUENCE [LARGE SCALE GENOMIC DNA]</scope>
    <source>
        <strain evidence="1 2">WILCCON 0269</strain>
    </source>
</reference>